<reference evidence="1 2" key="1">
    <citation type="submission" date="2015-07" db="EMBL/GenBank/DDBJ databases">
        <title>The genome of Eufriesea mexicana.</title>
        <authorList>
            <person name="Pan H."/>
            <person name="Kapheim K."/>
        </authorList>
    </citation>
    <scope>NUCLEOTIDE SEQUENCE [LARGE SCALE GENOMIC DNA]</scope>
    <source>
        <strain evidence="1">0111107269</strain>
        <tissue evidence="1">Whole body</tissue>
    </source>
</reference>
<name>A0A310SHU4_9HYME</name>
<dbReference type="EMBL" id="KQ769058">
    <property type="protein sequence ID" value="OAD53012.1"/>
    <property type="molecule type" value="Genomic_DNA"/>
</dbReference>
<sequence>MLTGVPIADTDLGGAITDTVTILFFDSPVRIAGATPLADDYETRATLPGRHDVPVSNSRCMLSFAVEGIDTKRPIYGGEIEKPRE</sequence>
<evidence type="ECO:0000313" key="1">
    <source>
        <dbReference type="EMBL" id="OAD53012.1"/>
    </source>
</evidence>
<proteinExistence type="predicted"/>
<keyword evidence="2" id="KW-1185">Reference proteome</keyword>
<gene>
    <name evidence="1" type="ORF">WN48_11010</name>
</gene>
<accession>A0A310SHU4</accession>
<organism evidence="1 2">
    <name type="scientific">Eufriesea mexicana</name>
    <dbReference type="NCBI Taxonomy" id="516756"/>
    <lineage>
        <taxon>Eukaryota</taxon>
        <taxon>Metazoa</taxon>
        <taxon>Ecdysozoa</taxon>
        <taxon>Arthropoda</taxon>
        <taxon>Hexapoda</taxon>
        <taxon>Insecta</taxon>
        <taxon>Pterygota</taxon>
        <taxon>Neoptera</taxon>
        <taxon>Endopterygota</taxon>
        <taxon>Hymenoptera</taxon>
        <taxon>Apocrita</taxon>
        <taxon>Aculeata</taxon>
        <taxon>Apoidea</taxon>
        <taxon>Anthophila</taxon>
        <taxon>Apidae</taxon>
        <taxon>Eufriesea</taxon>
    </lineage>
</organism>
<evidence type="ECO:0000313" key="2">
    <source>
        <dbReference type="Proteomes" id="UP000250275"/>
    </source>
</evidence>
<dbReference type="Proteomes" id="UP000250275">
    <property type="component" value="Unassembled WGS sequence"/>
</dbReference>
<dbReference type="AlphaFoldDB" id="A0A310SHU4"/>
<protein>
    <submittedName>
        <fullName evidence="1">Uncharacterized protein</fullName>
    </submittedName>
</protein>